<evidence type="ECO:0000256" key="2">
    <source>
        <dbReference type="ARBA" id="ARBA00022448"/>
    </source>
</evidence>
<comment type="similarity">
    <text evidence="1">Belongs to the VPS13 family.</text>
</comment>
<protein>
    <recommendedName>
        <fullName evidence="3">Chorein N-terminal domain-containing protein</fullName>
    </recommendedName>
</protein>
<gene>
    <name evidence="4" type="ORF">SMRZ_LOCUS13287</name>
</gene>
<dbReference type="Proteomes" id="UP000277204">
    <property type="component" value="Unassembled WGS sequence"/>
</dbReference>
<feature type="domain" description="Chorein N-terminal" evidence="3">
    <location>
        <begin position="2"/>
        <end position="180"/>
    </location>
</feature>
<evidence type="ECO:0000313" key="4">
    <source>
        <dbReference type="EMBL" id="VDP04870.1"/>
    </source>
</evidence>
<reference evidence="4 5" key="1">
    <citation type="submission" date="2018-11" db="EMBL/GenBank/DDBJ databases">
        <authorList>
            <consortium name="Pathogen Informatics"/>
        </authorList>
    </citation>
    <scope>NUCLEOTIDE SEQUENCE [LARGE SCALE GENOMIC DNA]</scope>
    <source>
        <strain evidence="4 5">Zambia</strain>
    </source>
</reference>
<name>A0A183MB62_9TREM</name>
<dbReference type="InterPro" id="IPR026854">
    <property type="entry name" value="VPS13_N"/>
</dbReference>
<sequence>MVFESIVVELINRYLGSYIEALNASQLKIGLLGGNAQLDNLDIKANAFDDLDLPVKKLLHLLLGSLTLKIPFKNLFTEPTIAELTGLYVLIVPNIGKTTPLSRIFLQLWNMTKQKKSYFKIKLTIQTPSDDSKADSFGEKLAAQVIKNLQISIKDIHIRYEDSFSIPNRTFSLGLTLTQIILTQAFITVSYVTILYSFSVVKPISSTAMLHIHTRPEETNYSIPQMDLVINFAEIELCFSLSQYHDITCFLEAQDRIVTQGKYRKYRPLTPISQNYKVWWVLPVGLVNELFI</sequence>
<evidence type="ECO:0000256" key="1">
    <source>
        <dbReference type="ARBA" id="ARBA00006545"/>
    </source>
</evidence>
<dbReference type="GO" id="GO:0006623">
    <property type="term" value="P:protein targeting to vacuole"/>
    <property type="evidence" value="ECO:0007669"/>
    <property type="project" value="TreeGrafter"/>
</dbReference>
<dbReference type="EMBL" id="UZAI01009560">
    <property type="protein sequence ID" value="VDP04870.1"/>
    <property type="molecule type" value="Genomic_DNA"/>
</dbReference>
<dbReference type="PANTHER" id="PTHR16166">
    <property type="entry name" value="VACUOLAR PROTEIN SORTING-ASSOCIATED PROTEIN VPS13"/>
    <property type="match status" value="1"/>
</dbReference>
<dbReference type="Pfam" id="PF12624">
    <property type="entry name" value="VPS13_N"/>
    <property type="match status" value="1"/>
</dbReference>
<evidence type="ECO:0000313" key="5">
    <source>
        <dbReference type="Proteomes" id="UP000277204"/>
    </source>
</evidence>
<accession>A0A183MB62</accession>
<dbReference type="STRING" id="48269.A0A183MB62"/>
<dbReference type="PANTHER" id="PTHR16166:SF93">
    <property type="entry name" value="INTERMEMBRANE LIPID TRANSFER PROTEIN VPS13"/>
    <property type="match status" value="1"/>
</dbReference>
<dbReference type="AlphaFoldDB" id="A0A183MB62"/>
<dbReference type="GO" id="GO:0045053">
    <property type="term" value="P:protein retention in Golgi apparatus"/>
    <property type="evidence" value="ECO:0007669"/>
    <property type="project" value="TreeGrafter"/>
</dbReference>
<keyword evidence="2" id="KW-0813">Transport</keyword>
<dbReference type="InterPro" id="IPR026847">
    <property type="entry name" value="VPS13"/>
</dbReference>
<organism evidence="4 5">
    <name type="scientific">Schistosoma margrebowiei</name>
    <dbReference type="NCBI Taxonomy" id="48269"/>
    <lineage>
        <taxon>Eukaryota</taxon>
        <taxon>Metazoa</taxon>
        <taxon>Spiralia</taxon>
        <taxon>Lophotrochozoa</taxon>
        <taxon>Platyhelminthes</taxon>
        <taxon>Trematoda</taxon>
        <taxon>Digenea</taxon>
        <taxon>Strigeidida</taxon>
        <taxon>Schistosomatoidea</taxon>
        <taxon>Schistosomatidae</taxon>
        <taxon>Schistosoma</taxon>
    </lineage>
</organism>
<keyword evidence="5" id="KW-1185">Reference proteome</keyword>
<proteinExistence type="inferred from homology"/>
<evidence type="ECO:0000259" key="3">
    <source>
        <dbReference type="Pfam" id="PF12624"/>
    </source>
</evidence>